<proteinExistence type="predicted"/>
<keyword evidence="1" id="KW-0472">Membrane</keyword>
<reference evidence="2 3" key="1">
    <citation type="submission" date="2024-09" db="EMBL/GenBank/DDBJ databases">
        <authorList>
            <person name="Sun Q."/>
            <person name="Mori K."/>
        </authorList>
    </citation>
    <scope>NUCLEOTIDE SEQUENCE [LARGE SCALE GENOMIC DNA]</scope>
    <source>
        <strain evidence="2 3">CGMCC 1.15906</strain>
    </source>
</reference>
<feature type="transmembrane region" description="Helical" evidence="1">
    <location>
        <begin position="12"/>
        <end position="33"/>
    </location>
</feature>
<feature type="transmembrane region" description="Helical" evidence="1">
    <location>
        <begin position="77"/>
        <end position="97"/>
    </location>
</feature>
<organism evidence="2 3">
    <name type="scientific">Kribbella deserti</name>
    <dbReference type="NCBI Taxonomy" id="1926257"/>
    <lineage>
        <taxon>Bacteria</taxon>
        <taxon>Bacillati</taxon>
        <taxon>Actinomycetota</taxon>
        <taxon>Actinomycetes</taxon>
        <taxon>Propionibacteriales</taxon>
        <taxon>Kribbellaceae</taxon>
        <taxon>Kribbella</taxon>
    </lineage>
</organism>
<dbReference type="Proteomes" id="UP001589890">
    <property type="component" value="Unassembled WGS sequence"/>
</dbReference>
<keyword evidence="3" id="KW-1185">Reference proteome</keyword>
<comment type="caution">
    <text evidence="2">The sequence shown here is derived from an EMBL/GenBank/DDBJ whole genome shotgun (WGS) entry which is preliminary data.</text>
</comment>
<evidence type="ECO:0000313" key="3">
    <source>
        <dbReference type="Proteomes" id="UP001589890"/>
    </source>
</evidence>
<protein>
    <recommendedName>
        <fullName evidence="4">Integral membrane protein</fullName>
    </recommendedName>
</protein>
<feature type="transmembrane region" description="Helical" evidence="1">
    <location>
        <begin position="53"/>
        <end position="70"/>
    </location>
</feature>
<accession>A0ABV6QJP3</accession>
<feature type="transmembrane region" description="Helical" evidence="1">
    <location>
        <begin position="103"/>
        <end position="127"/>
    </location>
</feature>
<dbReference type="RefSeq" id="WP_380046649.1">
    <property type="nucleotide sequence ID" value="NZ_JBHLTC010000014.1"/>
</dbReference>
<evidence type="ECO:0000313" key="2">
    <source>
        <dbReference type="EMBL" id="MFC0624851.1"/>
    </source>
</evidence>
<name>A0ABV6QJP3_9ACTN</name>
<sequence length="130" mass="13200">MSEQRMAVKGGSPVVWAVGAAVATVVAYLALLGWHAEKTLDPATGRETGPYEAWQAISLAVVIGILAAIMGRAGKALLAIEVIPATLALVFAIDAATGDNADGLWVIGALLVLICAAAGVAVVALLLQRK</sequence>
<keyword evidence="1" id="KW-0812">Transmembrane</keyword>
<evidence type="ECO:0008006" key="4">
    <source>
        <dbReference type="Google" id="ProtNLM"/>
    </source>
</evidence>
<dbReference type="EMBL" id="JBHLTC010000014">
    <property type="protein sequence ID" value="MFC0624851.1"/>
    <property type="molecule type" value="Genomic_DNA"/>
</dbReference>
<keyword evidence="1" id="KW-1133">Transmembrane helix</keyword>
<gene>
    <name evidence="2" type="ORF">ACFFGN_12310</name>
</gene>
<evidence type="ECO:0000256" key="1">
    <source>
        <dbReference type="SAM" id="Phobius"/>
    </source>
</evidence>